<evidence type="ECO:0000259" key="5">
    <source>
        <dbReference type="Pfam" id="PF12245"/>
    </source>
</evidence>
<feature type="coiled-coil region" evidence="2">
    <location>
        <begin position="1532"/>
        <end position="1562"/>
    </location>
</feature>
<dbReference type="InterPro" id="IPR022038">
    <property type="entry name" value="Ig-like_bact"/>
</dbReference>
<reference evidence="6 7" key="1">
    <citation type="submission" date="2016-10" db="EMBL/GenBank/DDBJ databases">
        <authorList>
            <person name="de Groot N.N."/>
        </authorList>
    </citation>
    <scope>NUCLEOTIDE SEQUENCE [LARGE SCALE GENOMIC DNA]</scope>
    <source>
        <strain evidence="6 7">CGMCC 1.5058</strain>
    </source>
</reference>
<dbReference type="InterPro" id="IPR013378">
    <property type="entry name" value="InlB-like_B-rpt"/>
</dbReference>
<dbReference type="Proteomes" id="UP000183255">
    <property type="component" value="Unassembled WGS sequence"/>
</dbReference>
<feature type="signal peptide" evidence="4">
    <location>
        <begin position="1"/>
        <end position="33"/>
    </location>
</feature>
<dbReference type="Gene3D" id="2.60.40.2700">
    <property type="match status" value="1"/>
</dbReference>
<evidence type="ECO:0000256" key="2">
    <source>
        <dbReference type="SAM" id="Coils"/>
    </source>
</evidence>
<dbReference type="Gene3D" id="2.60.40.4270">
    <property type="entry name" value="Listeria-Bacteroides repeat domain"/>
    <property type="match status" value="1"/>
</dbReference>
<dbReference type="Pfam" id="PF02012">
    <property type="entry name" value="BNR"/>
    <property type="match status" value="4"/>
</dbReference>
<feature type="domain" description="Ig-like" evidence="5">
    <location>
        <begin position="1344"/>
        <end position="1423"/>
    </location>
</feature>
<dbReference type="EMBL" id="FNDZ01000011">
    <property type="protein sequence ID" value="SDJ25643.1"/>
    <property type="molecule type" value="Genomic_DNA"/>
</dbReference>
<feature type="transmembrane region" description="Helical" evidence="3">
    <location>
        <begin position="1574"/>
        <end position="1593"/>
    </location>
</feature>
<evidence type="ECO:0000256" key="3">
    <source>
        <dbReference type="SAM" id="Phobius"/>
    </source>
</evidence>
<protein>
    <submittedName>
        <fullName evidence="6">Ig-like domain (Group 3)</fullName>
    </submittedName>
</protein>
<accession>A0A1G8S8Z8</accession>
<dbReference type="SUPFAM" id="SSF50939">
    <property type="entry name" value="Sialidases"/>
    <property type="match status" value="1"/>
</dbReference>
<dbReference type="RefSeq" id="WP_031577636.1">
    <property type="nucleotide sequence ID" value="NZ_FNDZ01000011.1"/>
</dbReference>
<dbReference type="SUPFAM" id="SSF110296">
    <property type="entry name" value="Oligoxyloglucan reducing end-specific cellobiohydrolase"/>
    <property type="match status" value="1"/>
</dbReference>
<keyword evidence="3" id="KW-0472">Membrane</keyword>
<evidence type="ECO:0000313" key="6">
    <source>
        <dbReference type="EMBL" id="SDJ25643.1"/>
    </source>
</evidence>
<keyword evidence="4" id="KW-0732">Signal</keyword>
<organism evidence="6 7">
    <name type="scientific">Proteiniclasticum ruminis</name>
    <dbReference type="NCBI Taxonomy" id="398199"/>
    <lineage>
        <taxon>Bacteria</taxon>
        <taxon>Bacillati</taxon>
        <taxon>Bacillota</taxon>
        <taxon>Clostridia</taxon>
        <taxon>Eubacteriales</taxon>
        <taxon>Clostridiaceae</taxon>
        <taxon>Proteiniclasticum</taxon>
    </lineage>
</organism>
<evidence type="ECO:0000313" key="7">
    <source>
        <dbReference type="Proteomes" id="UP000183255"/>
    </source>
</evidence>
<gene>
    <name evidence="6" type="ORF">SAMN05421804_1113</name>
</gene>
<evidence type="ECO:0000256" key="1">
    <source>
        <dbReference type="ARBA" id="ARBA00004196"/>
    </source>
</evidence>
<dbReference type="InterPro" id="IPR036278">
    <property type="entry name" value="Sialidase_sf"/>
</dbReference>
<dbReference type="Pfam" id="PF12245">
    <property type="entry name" value="Big_3_2"/>
    <property type="match status" value="1"/>
</dbReference>
<sequence>MKRREITKKQMISLGLSVMVLTSYLPLTHAAEAQEITPVKEPMSLMGASLMDAGTEGIGTGGIGPRSHTTSYGDIFLGNDFIEVGISKAGSFGTSMNAPISGTKYFHPNDYWGSRIGLRSDGDGWEVGNPPTTRDFFLPGTIDEGFMVGWSATKEGETTLKSRVSTIGTGGVTGYTPVTSTDKSTESLLQAENKGLISEVLEYTQNVSFGREDKRFTTVITLKNTTDETLYNASYIRSFDPDQNLTSSNTDNYFFKDGTGGIWAVASSTRIDAPYLVTPENHKATLQKVQNPFIFYTNDYRAQVISCYVGTENYSSIRSRGESLYGTHQYADMGMGLEFKFPEIKPGETVTFNYESSLDPDIESAQEAIENLAVFISKQPASRTYAVGQVEGKLMVQGNTVVDGAVSGSGSLSYQWYQNEENSLEGAAVIPGATRNSYDLPEDLPVDTEIYYFCRVTAEMDGKTAIVDSGIAKISVVSVEASVHEVRFIENTSNVVHNMPGKQTVKNEDQPMKPLDPSSEGLEFMGWYTESTGGELFDFTKGITSPTAVYAQWLPVDTIKPEIKEVTGNPETWVKENAIITFKATDNRGIEKVTLSKDGEDEVTLSSETSEYSFTAEENGRYVITVTDVKGNAATKEIIVSKIDKIGPVIESMVRTPADWTNGTVVVQVVAKDAESGLSPMAYSFDGGITYQAEPSKTLNVNDRLGIRVKDAAGNESSVVSISVDNIDKKAPVILDVTGNLTGWTKEVLLSVSADDKESGLSLDAYSFDGGVTWLKGNKKTFTENGEVEILVKDKAGNHSLLKTVDIQNIDDNAPVVTLIKKTPDTWTKDYVVVEVSAEDKESGLAVDAYSFDGGKTWQKEASKSVSVNEALEIQVKDQVGNITEIQRVSVENIDKTKPTILEVAGNATAWTKDEVLLTVKAEDKESGLAVDAYSFDGGKTFQKENYKVFSKNAAVEIVVKDVVGNLSEVKVEEITKIDQVKPVVVGALLKPETWTNGSVTIEVTGNDTGSGLALDGYSFDGGETWQKENEKTFTENGKVEILVKDKAGNLSLLKTVDIKNMDHKAPVVSEIKKTPDTWTKDQVVVKVTAEDKESGLAVEAYSFDGGKTWQKEASKSISVNEVLEIQVKDQVGNITEIQRVSVENIDKTKPTILEVAGNATAWTKDEVLLTVKAEDKESGLAVEAYSFDGGKTFQKENSKVFSKNEAVEIVVKDVVGNFSEVKVEEVTKIDQVKPVVVGALQKPETWTNGSVTIEVTGNDIGSGLAVDAYSFDGGKTWQKDNEKTFTENEKVEILVKDAAGNVSKAYLTEVKSIDKEAPTGTIILQETPWKSMLRVLTLNLLFKDNLEVKVEAKDDRSGVDKVEIYRADKKLTEEELAQVTWSDYTGAISVKAEDKFQFIYYAKITDEAGNSIVIHSEQVLFDTEAPAVFGLKDGGEYYTSQKLMVTDDNIGEIRVNGEVVPNGTILLGNKEGHYKIEIMDEAGNITVYEIHMNPINALTEKTETLTKNTVKIEDEKTIKESLDKLSALDLTEATAEEKKLVEDQMEELKELLLEIEKIKAENKLPETGSKKDAPLWMGLAAIALGGFILAEADKKRQKAERQE</sequence>
<keyword evidence="3" id="KW-1133">Transmembrane helix</keyword>
<dbReference type="Pfam" id="PF09479">
    <property type="entry name" value="Flg_new"/>
    <property type="match status" value="1"/>
</dbReference>
<keyword evidence="3" id="KW-0812">Transmembrane</keyword>
<keyword evidence="2" id="KW-0175">Coiled coil</keyword>
<dbReference type="InterPro" id="IPR002860">
    <property type="entry name" value="BNR_rpt"/>
</dbReference>
<comment type="subcellular location">
    <subcellularLocation>
        <location evidence="1">Cell envelope</location>
    </subcellularLocation>
</comment>
<dbReference type="InterPro" id="IPR042229">
    <property type="entry name" value="Listeria/Bacterioides_rpt_sf"/>
</dbReference>
<evidence type="ECO:0000256" key="4">
    <source>
        <dbReference type="SAM" id="SignalP"/>
    </source>
</evidence>
<dbReference type="GO" id="GO:0030313">
    <property type="term" value="C:cell envelope"/>
    <property type="evidence" value="ECO:0007669"/>
    <property type="project" value="UniProtKB-SubCell"/>
</dbReference>
<proteinExistence type="predicted"/>
<feature type="chain" id="PRO_5010186887" evidence="4">
    <location>
        <begin position="34"/>
        <end position="1604"/>
    </location>
</feature>
<name>A0A1G8S8Z8_9CLOT</name>